<dbReference type="PANTHER" id="PTHR39210">
    <property type="entry name" value="HEPARIN-SULFATE LYASE"/>
    <property type="match status" value="1"/>
</dbReference>
<sequence>MTAKELFKRGNEFFFFDDPAETAALCRKKYPEDCAHIIRVADEVCRNYFLFDLEHDLERTWEPVIFPEDAPIDWEYRPGNDPEFTFQFNRHRFLICLGQAYWLTGNSAYETHFFRLLMDFIDHIRRTPKTEQTTWRILEAGIRGENWVKALRYFKDSPLMTDERAEKIWKCLREHGEYIIEMDSPYRYISNWGVMENHGLFEIGIQMPDPETRERFTSIALERLAREARMQIFDDGVQWEQSPMYHNEVFHCFEDVLLLAGRNGIKAPDELWEAMRKMACANLAWIRPDHRQIIMGDSDDMDLRDYMSIAAYLLKDPVLKYGGFSELDFESLWDIGVKGAREYALLESRRPDFISAALNDSGNYYIRSSWEEDADLLHFHCGTMGAGHGHSDKLHVDLILAGEDVLTDSGRYTYVVDRGRFEFKNPDAHNTVTVDGEFFTQCKDAWECSKLTQPVKQLFKEKDGYAFIQGGNLGYMHKGVFVNRKIVSLGDGLYVIADELYGGGDHEMEQYWNFSERGRAAYENGRAVFTGERVKAELLFVSPGCQAALGEGKISRHYNRYETRTRLGVKRAGKGFQSMITVIGGGKKDKERRIRASLIPVRSALKGITYPASMAEAVKVETAKQEYVVILCHQEVNSPTDLTEADGCMGYGNVIVFDKRKSCTGGTVLCY</sequence>
<evidence type="ECO:0000256" key="4">
    <source>
        <dbReference type="ARBA" id="ARBA00023239"/>
    </source>
</evidence>
<dbReference type="Pfam" id="PF07940">
    <property type="entry name" value="Hepar_II_III_C"/>
    <property type="match status" value="1"/>
</dbReference>
<evidence type="ECO:0000313" key="7">
    <source>
        <dbReference type="EMBL" id="GAA6267752.1"/>
    </source>
</evidence>
<proteinExistence type="predicted"/>
<reference evidence="7 8" key="1">
    <citation type="submission" date="2024-04" db="EMBL/GenBank/DDBJ databases">
        <title>Defined microbial consortia suppress multidrug-resistant proinflammatory Enterobacteriaceae via ecological control.</title>
        <authorList>
            <person name="Furuichi M."/>
            <person name="Kawaguchi T."/>
            <person name="Pust M."/>
            <person name="Yasuma K."/>
            <person name="Plichta D."/>
            <person name="Hasegawa N."/>
            <person name="Ohya T."/>
            <person name="Bhattarai S."/>
            <person name="Sasajima S."/>
            <person name="Aoto Y."/>
            <person name="Tuganbaev T."/>
            <person name="Yaginuma M."/>
            <person name="Ueda M."/>
            <person name="Okahashi N."/>
            <person name="Amafuji K."/>
            <person name="Kiridooshi Y."/>
            <person name="Sugita K."/>
            <person name="Strazar M."/>
            <person name="Skelly A."/>
            <person name="Suda W."/>
            <person name="Hattori M."/>
            <person name="Nakamoto N."/>
            <person name="Caballero S."/>
            <person name="Norman J."/>
            <person name="Olle B."/>
            <person name="Tanoue T."/>
            <person name="Arita M."/>
            <person name="Bucci V."/>
            <person name="Atarashi K."/>
            <person name="Xavier R."/>
            <person name="Honda K."/>
        </authorList>
    </citation>
    <scope>NUCLEOTIDE SEQUENCE [LARGE SCALE GENOMIC DNA]</scope>
    <source>
        <strain evidence="8">f13</strain>
    </source>
</reference>
<dbReference type="Gene3D" id="1.50.10.100">
    <property type="entry name" value="Chondroitin AC/alginate lyase"/>
    <property type="match status" value="1"/>
</dbReference>
<comment type="subcellular location">
    <subcellularLocation>
        <location evidence="1">Periplasm</location>
    </subcellularLocation>
</comment>
<dbReference type="Pfam" id="PF16889">
    <property type="entry name" value="Hepar_II_III_N"/>
    <property type="match status" value="1"/>
</dbReference>
<organism evidence="7 8">
    <name type="scientific">Enterocloster alcoholdehydrogenati</name>
    <dbReference type="NCBI Taxonomy" id="2547410"/>
    <lineage>
        <taxon>Bacteria</taxon>
        <taxon>Bacillati</taxon>
        <taxon>Bacillota</taxon>
        <taxon>Clostridia</taxon>
        <taxon>Lachnospirales</taxon>
        <taxon>Lachnospiraceae</taxon>
        <taxon>Enterocloster</taxon>
    </lineage>
</organism>
<evidence type="ECO:0000259" key="6">
    <source>
        <dbReference type="Pfam" id="PF16889"/>
    </source>
</evidence>
<accession>A0ABQ0AUQ4</accession>
<dbReference type="EMBL" id="BAABXL010000001">
    <property type="protein sequence ID" value="GAA6267752.1"/>
    <property type="molecule type" value="Genomic_DNA"/>
</dbReference>
<dbReference type="RefSeq" id="WP_390469339.1">
    <property type="nucleotide sequence ID" value="NZ_BAABXL010000001.1"/>
</dbReference>
<dbReference type="InterPro" id="IPR012480">
    <property type="entry name" value="Hepar_II_III_C"/>
</dbReference>
<keyword evidence="2" id="KW-0732">Signal</keyword>
<name>A0ABQ0AUQ4_9FIRM</name>
<evidence type="ECO:0000259" key="5">
    <source>
        <dbReference type="Pfam" id="PF07940"/>
    </source>
</evidence>
<dbReference type="Gene3D" id="2.70.98.70">
    <property type="match status" value="1"/>
</dbReference>
<evidence type="ECO:0000256" key="1">
    <source>
        <dbReference type="ARBA" id="ARBA00004418"/>
    </source>
</evidence>
<dbReference type="InterPro" id="IPR008929">
    <property type="entry name" value="Chondroitin_lyas"/>
</dbReference>
<feature type="domain" description="Heparin-sulfate lyase N-terminal" evidence="6">
    <location>
        <begin position="64"/>
        <end position="321"/>
    </location>
</feature>
<dbReference type="InterPro" id="IPR031680">
    <property type="entry name" value="Hepar_II_III_N"/>
</dbReference>
<evidence type="ECO:0000313" key="8">
    <source>
        <dbReference type="Proteomes" id="UP001600894"/>
    </source>
</evidence>
<dbReference type="SUPFAM" id="SSF48230">
    <property type="entry name" value="Chondroitin AC/alginate lyase"/>
    <property type="match status" value="1"/>
</dbReference>
<feature type="domain" description="Heparinase II/III-like C-terminal" evidence="5">
    <location>
        <begin position="355"/>
        <end position="567"/>
    </location>
</feature>
<dbReference type="PANTHER" id="PTHR39210:SF1">
    <property type="entry name" value="HEPARIN-SULFATE LYASE"/>
    <property type="match status" value="1"/>
</dbReference>
<keyword evidence="4" id="KW-0456">Lyase</keyword>
<gene>
    <name evidence="7" type="ORF">F130042H8_08120</name>
</gene>
<evidence type="ECO:0000256" key="3">
    <source>
        <dbReference type="ARBA" id="ARBA00022764"/>
    </source>
</evidence>
<keyword evidence="3" id="KW-0574">Periplasm</keyword>
<protein>
    <submittedName>
        <fullName evidence="7">Heparinase II/III family protein</fullName>
    </submittedName>
</protein>
<comment type="caution">
    <text evidence="7">The sequence shown here is derived from an EMBL/GenBank/DDBJ whole genome shotgun (WGS) entry which is preliminary data.</text>
</comment>
<keyword evidence="8" id="KW-1185">Reference proteome</keyword>
<evidence type="ECO:0000256" key="2">
    <source>
        <dbReference type="ARBA" id="ARBA00022729"/>
    </source>
</evidence>
<dbReference type="Proteomes" id="UP001600894">
    <property type="component" value="Unassembled WGS sequence"/>
</dbReference>